<reference evidence="2" key="1">
    <citation type="submission" date="2018-01" db="EMBL/GenBank/DDBJ databases">
        <title>An insight into the sialome of Amazonian anophelines.</title>
        <authorList>
            <person name="Ribeiro J.M."/>
            <person name="Scarpassa V."/>
            <person name="Calvo E."/>
        </authorList>
    </citation>
    <scope>NUCLEOTIDE SEQUENCE</scope>
</reference>
<proteinExistence type="predicted"/>
<feature type="chain" id="PRO_5014785833" evidence="1">
    <location>
        <begin position="24"/>
        <end position="70"/>
    </location>
</feature>
<accession>A0A2M4DPK8</accession>
<protein>
    <submittedName>
        <fullName evidence="2">Putative secreted protein</fullName>
    </submittedName>
</protein>
<dbReference type="EMBL" id="GGFL01015277">
    <property type="protein sequence ID" value="MBW79455.1"/>
    <property type="molecule type" value="Transcribed_RNA"/>
</dbReference>
<sequence length="70" mass="8297">MWPVWPGPLFFSWLVVVLWFTQTQNRSARGRGRRSEFQSNTKWQHRVRQLSSPFRPASPKICSTDFGETE</sequence>
<organism evidence="2">
    <name type="scientific">Anopheles darlingi</name>
    <name type="common">Mosquito</name>
    <dbReference type="NCBI Taxonomy" id="43151"/>
    <lineage>
        <taxon>Eukaryota</taxon>
        <taxon>Metazoa</taxon>
        <taxon>Ecdysozoa</taxon>
        <taxon>Arthropoda</taxon>
        <taxon>Hexapoda</taxon>
        <taxon>Insecta</taxon>
        <taxon>Pterygota</taxon>
        <taxon>Neoptera</taxon>
        <taxon>Endopterygota</taxon>
        <taxon>Diptera</taxon>
        <taxon>Nematocera</taxon>
        <taxon>Culicoidea</taxon>
        <taxon>Culicidae</taxon>
        <taxon>Anophelinae</taxon>
        <taxon>Anopheles</taxon>
    </lineage>
</organism>
<feature type="signal peptide" evidence="1">
    <location>
        <begin position="1"/>
        <end position="23"/>
    </location>
</feature>
<evidence type="ECO:0000313" key="2">
    <source>
        <dbReference type="EMBL" id="MBW79455.1"/>
    </source>
</evidence>
<keyword evidence="1" id="KW-0732">Signal</keyword>
<dbReference type="AlphaFoldDB" id="A0A2M4DPK8"/>
<name>A0A2M4DPK8_ANODA</name>
<evidence type="ECO:0000256" key="1">
    <source>
        <dbReference type="SAM" id="SignalP"/>
    </source>
</evidence>